<dbReference type="GO" id="GO:0050151">
    <property type="term" value="F:oleate hydratase activity"/>
    <property type="evidence" value="ECO:0007669"/>
    <property type="project" value="InterPro"/>
</dbReference>
<reference evidence="1 2" key="1">
    <citation type="submission" date="2019-07" db="EMBL/GenBank/DDBJ databases">
        <title>Genomic Encyclopedia of Archaeal and Bacterial Type Strains, Phase II (KMG-II): from individual species to whole genera.</title>
        <authorList>
            <person name="Goeker M."/>
        </authorList>
    </citation>
    <scope>NUCLEOTIDE SEQUENCE [LARGE SCALE GENOMIC DNA]</scope>
    <source>
        <strain evidence="1 2">ATCC BAA-1854</strain>
    </source>
</reference>
<dbReference type="Gene3D" id="3.50.50.60">
    <property type="entry name" value="FAD/NAD(P)-binding domain"/>
    <property type="match status" value="2"/>
</dbReference>
<dbReference type="OrthoDB" id="4540221at2"/>
<dbReference type="Gene3D" id="3.30.9.80">
    <property type="match status" value="1"/>
</dbReference>
<gene>
    <name evidence="1" type="ORF">JN11_01369</name>
</gene>
<dbReference type="Pfam" id="PF06100">
    <property type="entry name" value="MCRA"/>
    <property type="match status" value="1"/>
</dbReference>
<dbReference type="AlphaFoldDB" id="A0A562UAG6"/>
<protein>
    <submittedName>
        <fullName evidence="1">Oleate hydratase</fullName>
    </submittedName>
</protein>
<dbReference type="NCBIfam" id="NF010584">
    <property type="entry name" value="PRK13977.1"/>
    <property type="match status" value="1"/>
</dbReference>
<dbReference type="PANTHER" id="PTHR37417:SF2">
    <property type="entry name" value="67 KDA MYOSIN-CROSS-REACTIVE ANTIGEN FAMILY PROTEIN (AFU_ORTHOLOGUE AFUA_5G09970)"/>
    <property type="match status" value="1"/>
</dbReference>
<comment type="caution">
    <text evidence="1">The sequence shown here is derived from an EMBL/GenBank/DDBJ whole genome shotgun (WGS) entry which is preliminary data.</text>
</comment>
<dbReference type="InterPro" id="IPR010354">
    <property type="entry name" value="Oleate_hydratase"/>
</dbReference>
<evidence type="ECO:0000313" key="1">
    <source>
        <dbReference type="EMBL" id="TWJ02397.1"/>
    </source>
</evidence>
<evidence type="ECO:0000313" key="2">
    <source>
        <dbReference type="Proteomes" id="UP000317010"/>
    </source>
</evidence>
<dbReference type="GO" id="GO:0071949">
    <property type="term" value="F:FAD binding"/>
    <property type="evidence" value="ECO:0007669"/>
    <property type="project" value="InterPro"/>
</dbReference>
<dbReference type="InterPro" id="IPR036188">
    <property type="entry name" value="FAD/NAD-bd_sf"/>
</dbReference>
<dbReference type="PROSITE" id="PS51257">
    <property type="entry name" value="PROKAR_LIPOPROTEIN"/>
    <property type="match status" value="1"/>
</dbReference>
<dbReference type="SUPFAM" id="SSF51905">
    <property type="entry name" value="FAD/NAD(P)-binding domain"/>
    <property type="match status" value="1"/>
</dbReference>
<name>A0A562UAG6_9SPHI</name>
<dbReference type="PANTHER" id="PTHR37417">
    <property type="entry name" value="67 KDA MYOSIN-CROSS-REACTIVE ANTIGEN FAMILY PROTEIN (AFU_ORTHOLOGUE AFUA_5G09970)"/>
    <property type="match status" value="1"/>
</dbReference>
<accession>A0A562UAG6</accession>
<sequence length="528" mass="59855">MSENKNEVKAYLVGSGIASLSAACYLIRDGGLKGENIIIFDESEKFGGSLDAGGNPKDGYSMRGGRMFEEKFNCTYDLLSFIPSISNPDKSAKEELMEFHQEFFWNDKARLVAGGEIVDVANLGFQEKDRLDLVKLCVTPEKLLENKTITDCFYPHFFESNFWFIWCTTFAFEPWHSAIEFKRYCLRFTHLFSTIDTMGGIYRTQYNQFDSIVRPVVKWLKEKGVKLEMGSEVKDISVKITNKEKIAEKLIYTKNGANLEIILTPNDLLFVTNGTMTANSTTGSKNTAPVLETHKLGSTWKLWQKLAAKTIDFGNPAPFCSDISKTKWESFTVTANNPVFFNLLEEFSGSEAGKGGLITIKDSNWLLTVVLNHQPHYYEQPKDVWVWWGYGLFPDKVGNFVKKKMSECTGDEILTEVLSHLRFTEHINHLLATSITIPVMMPYITSQFMPRTGTDRPKVIPSGTRNLAFIGQYAEIDDDVVFTVEYSVRTAQTAVFGLLNLDKKVSPFFKGQYDPSILFAALKMLHRK</sequence>
<organism evidence="1 2">
    <name type="scientific">Mucilaginibacter frigoritolerans</name>
    <dbReference type="NCBI Taxonomy" id="652788"/>
    <lineage>
        <taxon>Bacteria</taxon>
        <taxon>Pseudomonadati</taxon>
        <taxon>Bacteroidota</taxon>
        <taxon>Sphingobacteriia</taxon>
        <taxon>Sphingobacteriales</taxon>
        <taxon>Sphingobacteriaceae</taxon>
        <taxon>Mucilaginibacter</taxon>
    </lineage>
</organism>
<dbReference type="Proteomes" id="UP000317010">
    <property type="component" value="Unassembled WGS sequence"/>
</dbReference>
<proteinExistence type="predicted"/>
<dbReference type="GO" id="GO:0006631">
    <property type="term" value="P:fatty acid metabolic process"/>
    <property type="evidence" value="ECO:0007669"/>
    <property type="project" value="InterPro"/>
</dbReference>
<dbReference type="EMBL" id="VLLI01000003">
    <property type="protein sequence ID" value="TWJ02397.1"/>
    <property type="molecule type" value="Genomic_DNA"/>
</dbReference>
<keyword evidence="2" id="KW-1185">Reference proteome</keyword>